<comment type="caution">
    <text evidence="2">The sequence shown here is derived from an EMBL/GenBank/DDBJ whole genome shotgun (WGS) entry which is preliminary data.</text>
</comment>
<proteinExistence type="predicted"/>
<dbReference type="Pfam" id="PF01895">
    <property type="entry name" value="PhoU"/>
    <property type="match status" value="2"/>
</dbReference>
<dbReference type="PANTHER" id="PTHR42930:SF3">
    <property type="entry name" value="PHOSPHATE-SPECIFIC TRANSPORT SYSTEM ACCESSORY PROTEIN PHOU"/>
    <property type="match status" value="1"/>
</dbReference>
<sequence length="217" mass="25210">MFDKLLSFWKESDLLSVAFKEVEEMLRLSEEMFHYAIRVLMEHEPEKRDIYKDDQKLNQLQIDVRRKVLEHLTISPSQDILPSLILITVIVDIERIGDYSKNLLELAHKYPEELTGPYVDEIKEIRAGVEDMFRKTYRAFTGSDKELGKEVMERHVEIAGKCEGIVERLIDDPEIGARLGIIYALLARFLKRVSAHLKNVASGVVNPFHRLGYKPQE</sequence>
<gene>
    <name evidence="2" type="ORF">ENG67_06320</name>
</gene>
<dbReference type="AlphaFoldDB" id="A0A7C0XA36"/>
<dbReference type="PANTHER" id="PTHR42930">
    <property type="entry name" value="PHOSPHATE-SPECIFIC TRANSPORT SYSTEM ACCESSORY PROTEIN PHOU"/>
    <property type="match status" value="1"/>
</dbReference>
<reference evidence="2" key="1">
    <citation type="journal article" date="2020" name="mSystems">
        <title>Genome- and Community-Level Interaction Insights into Carbon Utilization and Element Cycling Functions of Hydrothermarchaeota in Hydrothermal Sediment.</title>
        <authorList>
            <person name="Zhou Z."/>
            <person name="Liu Y."/>
            <person name="Xu W."/>
            <person name="Pan J."/>
            <person name="Luo Z.H."/>
            <person name="Li M."/>
        </authorList>
    </citation>
    <scope>NUCLEOTIDE SEQUENCE [LARGE SCALE GENOMIC DNA]</scope>
    <source>
        <strain evidence="2">HyVt-237</strain>
    </source>
</reference>
<feature type="domain" description="PhoU" evidence="1">
    <location>
        <begin position="22"/>
        <end position="106"/>
    </location>
</feature>
<dbReference type="GO" id="GO:0045936">
    <property type="term" value="P:negative regulation of phosphate metabolic process"/>
    <property type="evidence" value="ECO:0007669"/>
    <property type="project" value="InterPro"/>
</dbReference>
<evidence type="ECO:0000259" key="1">
    <source>
        <dbReference type="Pfam" id="PF01895"/>
    </source>
</evidence>
<accession>A0A7C0XA36</accession>
<feature type="domain" description="PhoU" evidence="1">
    <location>
        <begin position="123"/>
        <end position="202"/>
    </location>
</feature>
<dbReference type="Proteomes" id="UP000885931">
    <property type="component" value="Unassembled WGS sequence"/>
</dbReference>
<name>A0A7C0XA36_UNCW3</name>
<dbReference type="SUPFAM" id="SSF109755">
    <property type="entry name" value="PhoU-like"/>
    <property type="match status" value="1"/>
</dbReference>
<protein>
    <recommendedName>
        <fullName evidence="1">PhoU domain-containing protein</fullName>
    </recommendedName>
</protein>
<organism evidence="2">
    <name type="scientific">candidate division WOR-3 bacterium</name>
    <dbReference type="NCBI Taxonomy" id="2052148"/>
    <lineage>
        <taxon>Bacteria</taxon>
        <taxon>Bacteria division WOR-3</taxon>
    </lineage>
</organism>
<dbReference type="Gene3D" id="1.20.58.220">
    <property type="entry name" value="Phosphate transport system protein phou homolog 2, domain 2"/>
    <property type="match status" value="1"/>
</dbReference>
<dbReference type="InterPro" id="IPR026022">
    <property type="entry name" value="PhoU_dom"/>
</dbReference>
<dbReference type="EMBL" id="DRBW01000232">
    <property type="protein sequence ID" value="HDM90801.1"/>
    <property type="molecule type" value="Genomic_DNA"/>
</dbReference>
<evidence type="ECO:0000313" key="2">
    <source>
        <dbReference type="EMBL" id="HDM90801.1"/>
    </source>
</evidence>
<dbReference type="GO" id="GO:0030643">
    <property type="term" value="P:intracellular phosphate ion homeostasis"/>
    <property type="evidence" value="ECO:0007669"/>
    <property type="project" value="InterPro"/>
</dbReference>
<dbReference type="InterPro" id="IPR038078">
    <property type="entry name" value="PhoU-like_sf"/>
</dbReference>
<dbReference type="InterPro" id="IPR028366">
    <property type="entry name" value="PhoU"/>
</dbReference>